<dbReference type="OrthoDB" id="4426844at2"/>
<evidence type="ECO:0000313" key="4">
    <source>
        <dbReference type="Proteomes" id="UP000011760"/>
    </source>
</evidence>
<keyword evidence="1" id="KW-0732">Signal</keyword>
<geneLocation type="plasmid" evidence="3 4">
    <name>pCC2</name>
</geneLocation>
<protein>
    <recommendedName>
        <fullName evidence="2">DUF8175 domain-containing protein</fullName>
    </recommendedName>
</protein>
<sequence>MKKKLSYTSALLCAALILTGCSSDDETAPTETTEAVAPDLTSAPADAHWQPVSGITVPVKSADGPDSSDPVYHGYAHTPQGAVLAAINGQVAMAVADDTKWDEVSTTLLAPGQGRDQWAQGRALVSVAPGAVQTNPATFQGFKITEFSDDRTQVLLAADYPGVGLTVYPVQLIWQNDWKIVVPTLGAAPDLTRLGSLEGFTPFSADQA</sequence>
<dbReference type="PROSITE" id="PS51257">
    <property type="entry name" value="PROKAR_LIPOPROTEIN"/>
    <property type="match status" value="1"/>
</dbReference>
<keyword evidence="4" id="KW-1185">Reference proteome</keyword>
<keyword evidence="3" id="KW-0614">Plasmid</keyword>
<feature type="domain" description="DUF8175" evidence="2">
    <location>
        <begin position="28"/>
        <end position="202"/>
    </location>
</feature>
<organism evidence="3 4">
    <name type="scientific">Corynebacterium callunae DSM 20147</name>
    <dbReference type="NCBI Taxonomy" id="1121353"/>
    <lineage>
        <taxon>Bacteria</taxon>
        <taxon>Bacillati</taxon>
        <taxon>Actinomycetota</taxon>
        <taxon>Actinomycetes</taxon>
        <taxon>Mycobacteriales</taxon>
        <taxon>Corynebacteriaceae</taxon>
        <taxon>Corynebacterium</taxon>
    </lineage>
</organism>
<proteinExistence type="predicted"/>
<gene>
    <name evidence="3" type="ORF">H924_13480</name>
</gene>
<evidence type="ECO:0000256" key="1">
    <source>
        <dbReference type="SAM" id="SignalP"/>
    </source>
</evidence>
<accession>M1UI06</accession>
<evidence type="ECO:0000259" key="2">
    <source>
        <dbReference type="Pfam" id="PF26526"/>
    </source>
</evidence>
<dbReference type="HOGENOM" id="CLU_079857_0_1_11"/>
<dbReference type="InterPro" id="IPR058488">
    <property type="entry name" value="DUF8175"/>
</dbReference>
<reference evidence="3 4" key="1">
    <citation type="submission" date="2013-02" db="EMBL/GenBank/DDBJ databases">
        <title>The complete genome sequence of Corynebacterium callunae DSM 20147.</title>
        <authorList>
            <person name="Ruckert C."/>
            <person name="Albersmeier A."/>
            <person name="Kalinowski J."/>
        </authorList>
    </citation>
    <scope>NUCLEOTIDE SEQUENCE [LARGE SCALE GENOMIC DNA]</scope>
    <source>
        <strain evidence="3 4">DSM 20147</strain>
        <plasmid evidence="3 4">pCC2</plasmid>
    </source>
</reference>
<dbReference type="eggNOG" id="ENOG5030MKZ">
    <property type="taxonomic scope" value="Bacteria"/>
</dbReference>
<dbReference type="PATRIC" id="fig|1121353.3.peg.2719"/>
<dbReference type="Pfam" id="PF26526">
    <property type="entry name" value="DUF8175"/>
    <property type="match status" value="1"/>
</dbReference>
<feature type="signal peptide" evidence="1">
    <location>
        <begin position="1"/>
        <end position="23"/>
    </location>
</feature>
<feature type="chain" id="PRO_5038367865" description="DUF8175 domain-containing protein" evidence="1">
    <location>
        <begin position="24"/>
        <end position="208"/>
    </location>
</feature>
<dbReference type="EMBL" id="CP004356">
    <property type="protein sequence ID" value="AGG68085.1"/>
    <property type="molecule type" value="Genomic_DNA"/>
</dbReference>
<dbReference type="AlphaFoldDB" id="M1UI06"/>
<dbReference type="RefSeq" id="WP_015453146.1">
    <property type="nucleotide sequence ID" value="NC_020553.1"/>
</dbReference>
<dbReference type="Proteomes" id="UP000011760">
    <property type="component" value="Plasmid pCC2"/>
</dbReference>
<name>M1UI06_9CORY</name>
<evidence type="ECO:0000313" key="3">
    <source>
        <dbReference type="EMBL" id="AGG68085.1"/>
    </source>
</evidence>
<dbReference type="KEGG" id="ccn:H924_13480"/>